<sequence length="123" mass="13070">MRLGSLILIRDERESGVGLLALEWTSGPSSRGEPGPRAGPSAATERARPAGPVRRSRSVRPWCGGLGAGNTLAGEVKAELGRTRSWVKRREMEAPGGGGSELLSFREDDRSLGDAPAGVQRRH</sequence>
<name>A0AAV7LLN6_PLEWA</name>
<evidence type="ECO:0000313" key="2">
    <source>
        <dbReference type="EMBL" id="KAJ1091420.1"/>
    </source>
</evidence>
<evidence type="ECO:0000256" key="1">
    <source>
        <dbReference type="SAM" id="MobiDB-lite"/>
    </source>
</evidence>
<organism evidence="2 3">
    <name type="scientific">Pleurodeles waltl</name>
    <name type="common">Iberian ribbed newt</name>
    <dbReference type="NCBI Taxonomy" id="8319"/>
    <lineage>
        <taxon>Eukaryota</taxon>
        <taxon>Metazoa</taxon>
        <taxon>Chordata</taxon>
        <taxon>Craniata</taxon>
        <taxon>Vertebrata</taxon>
        <taxon>Euteleostomi</taxon>
        <taxon>Amphibia</taxon>
        <taxon>Batrachia</taxon>
        <taxon>Caudata</taxon>
        <taxon>Salamandroidea</taxon>
        <taxon>Salamandridae</taxon>
        <taxon>Pleurodelinae</taxon>
        <taxon>Pleurodeles</taxon>
    </lineage>
</organism>
<keyword evidence="3" id="KW-1185">Reference proteome</keyword>
<feature type="region of interest" description="Disordered" evidence="1">
    <location>
        <begin position="87"/>
        <end position="123"/>
    </location>
</feature>
<accession>A0AAV7LLN6</accession>
<gene>
    <name evidence="2" type="ORF">NDU88_004546</name>
</gene>
<proteinExistence type="predicted"/>
<feature type="region of interest" description="Disordered" evidence="1">
    <location>
        <begin position="23"/>
        <end position="66"/>
    </location>
</feature>
<dbReference type="Proteomes" id="UP001066276">
    <property type="component" value="Chromosome 11"/>
</dbReference>
<dbReference type="AlphaFoldDB" id="A0AAV7LLN6"/>
<protein>
    <submittedName>
        <fullName evidence="2">Uncharacterized protein</fullName>
    </submittedName>
</protein>
<comment type="caution">
    <text evidence="2">The sequence shown here is derived from an EMBL/GenBank/DDBJ whole genome shotgun (WGS) entry which is preliminary data.</text>
</comment>
<dbReference type="EMBL" id="JANPWB010000015">
    <property type="protein sequence ID" value="KAJ1091420.1"/>
    <property type="molecule type" value="Genomic_DNA"/>
</dbReference>
<reference evidence="2" key="1">
    <citation type="journal article" date="2022" name="bioRxiv">
        <title>Sequencing and chromosome-scale assembly of the giantPleurodeles waltlgenome.</title>
        <authorList>
            <person name="Brown T."/>
            <person name="Elewa A."/>
            <person name="Iarovenko S."/>
            <person name="Subramanian E."/>
            <person name="Araus A.J."/>
            <person name="Petzold A."/>
            <person name="Susuki M."/>
            <person name="Suzuki K.-i.T."/>
            <person name="Hayashi T."/>
            <person name="Toyoda A."/>
            <person name="Oliveira C."/>
            <person name="Osipova E."/>
            <person name="Leigh N.D."/>
            <person name="Simon A."/>
            <person name="Yun M.H."/>
        </authorList>
    </citation>
    <scope>NUCLEOTIDE SEQUENCE</scope>
    <source>
        <strain evidence="2">20211129_DDA</strain>
        <tissue evidence="2">Liver</tissue>
    </source>
</reference>
<evidence type="ECO:0000313" key="3">
    <source>
        <dbReference type="Proteomes" id="UP001066276"/>
    </source>
</evidence>